<name>B9TIG6_RICCO</name>
<dbReference type="InterPro" id="IPR014911">
    <property type="entry name" value="PilS_N"/>
</dbReference>
<feature type="domain" description="Type 4 secretion system PilS N-terminal" evidence="2">
    <location>
        <begin position="264"/>
        <end position="347"/>
    </location>
</feature>
<organism evidence="3 4">
    <name type="scientific">Ricinus communis</name>
    <name type="common">Castor bean</name>
    <dbReference type="NCBI Taxonomy" id="3988"/>
    <lineage>
        <taxon>Eukaryota</taxon>
        <taxon>Viridiplantae</taxon>
        <taxon>Streptophyta</taxon>
        <taxon>Embryophyta</taxon>
        <taxon>Tracheophyta</taxon>
        <taxon>Spermatophyta</taxon>
        <taxon>Magnoliopsida</taxon>
        <taxon>eudicotyledons</taxon>
        <taxon>Gunneridae</taxon>
        <taxon>Pentapetalae</taxon>
        <taxon>rosids</taxon>
        <taxon>fabids</taxon>
        <taxon>Malpighiales</taxon>
        <taxon>Euphorbiaceae</taxon>
        <taxon>Acalyphoideae</taxon>
        <taxon>Acalypheae</taxon>
        <taxon>Ricinus</taxon>
    </lineage>
</organism>
<protein>
    <recommendedName>
        <fullName evidence="2">Type 4 secretion system PilS N-terminal domain-containing protein</fullName>
    </recommendedName>
</protein>
<accession>B9TIG6</accession>
<keyword evidence="1" id="KW-0812">Transmembrane</keyword>
<sequence length="352" mass="37342">MWRNRRDLRGALLIVSLAGLFDSNLTLRAAIDQLMVNADPWLRWHLERMSRRLTATPHQPMRALDTGIFSEVIVDKITDAAGRDQFIDAIKSLGRTSLSRVVEAVRRNARITHYILMGIAVAVFVGVGVGSYVATGAASFDIPTPTSIMQNEKNLTVTTHESVTKAGRPLLLKMARRRRQSGELSMIEGAGIMAAAAVLAIAAIAGGKYVYDRVQAGRFKAEAQFFHSGVLDATANDVDYSTETLSALAQNHAFDAAGSRVATDHSTVRGLFGGNVTVTVGSMSATDDSVIINYPVPNTICTLAMPAVVAAYPMVTVNGTTVSGPSTTFDGSTAGAACGSGTATVAMYVTKN</sequence>
<proteinExistence type="predicted"/>
<feature type="transmembrane region" description="Helical" evidence="1">
    <location>
        <begin position="184"/>
        <end position="205"/>
    </location>
</feature>
<keyword evidence="1" id="KW-0472">Membrane</keyword>
<dbReference type="EMBL" id="EQ982540">
    <property type="protein sequence ID" value="EEF24348.1"/>
    <property type="molecule type" value="Genomic_DNA"/>
</dbReference>
<dbReference type="Gene3D" id="3.30.1690.10">
    <property type="entry name" value="TcpA-like pilin"/>
    <property type="match status" value="1"/>
</dbReference>
<reference evidence="4" key="1">
    <citation type="journal article" date="2010" name="Nat. Biotechnol.">
        <title>Draft genome sequence of the oilseed species Ricinus communis.</title>
        <authorList>
            <person name="Chan A.P."/>
            <person name="Crabtree J."/>
            <person name="Zhao Q."/>
            <person name="Lorenzi H."/>
            <person name="Orvis J."/>
            <person name="Puiu D."/>
            <person name="Melake-Berhan A."/>
            <person name="Jones K.M."/>
            <person name="Redman J."/>
            <person name="Chen G."/>
            <person name="Cahoon E.B."/>
            <person name="Gedil M."/>
            <person name="Stanke M."/>
            <person name="Haas B.J."/>
            <person name="Wortman J.R."/>
            <person name="Fraser-Liggett C.M."/>
            <person name="Ravel J."/>
            <person name="Rabinowicz P.D."/>
        </authorList>
    </citation>
    <scope>NUCLEOTIDE SEQUENCE [LARGE SCALE GENOMIC DNA]</scope>
    <source>
        <strain evidence="4">cv. Hale</strain>
    </source>
</reference>
<dbReference type="Proteomes" id="UP000008311">
    <property type="component" value="Unassembled WGS sequence"/>
</dbReference>
<keyword evidence="1" id="KW-1133">Transmembrane helix</keyword>
<evidence type="ECO:0000313" key="3">
    <source>
        <dbReference type="EMBL" id="EEF24348.1"/>
    </source>
</evidence>
<keyword evidence="4" id="KW-1185">Reference proteome</keyword>
<feature type="transmembrane region" description="Helical" evidence="1">
    <location>
        <begin position="111"/>
        <end position="134"/>
    </location>
</feature>
<gene>
    <name evidence="3" type="ORF">RCOM_1957500</name>
</gene>
<dbReference type="AlphaFoldDB" id="B9TIG6"/>
<dbReference type="InParanoid" id="B9TIG6"/>
<evidence type="ECO:0000259" key="2">
    <source>
        <dbReference type="Pfam" id="PF08805"/>
    </source>
</evidence>
<evidence type="ECO:0000256" key="1">
    <source>
        <dbReference type="SAM" id="Phobius"/>
    </source>
</evidence>
<evidence type="ECO:0000313" key="4">
    <source>
        <dbReference type="Proteomes" id="UP000008311"/>
    </source>
</evidence>
<dbReference type="Pfam" id="PF08805">
    <property type="entry name" value="PilS"/>
    <property type="match status" value="1"/>
</dbReference>